<name>A0A7J5XLT5_DISMA</name>
<dbReference type="OrthoDB" id="10064612at2759"/>
<keyword evidence="3" id="KW-1185">Reference proteome</keyword>
<dbReference type="GO" id="GO:0000802">
    <property type="term" value="C:transverse filament"/>
    <property type="evidence" value="ECO:0007669"/>
    <property type="project" value="TreeGrafter"/>
</dbReference>
<dbReference type="InterPro" id="IPR008827">
    <property type="entry name" value="SYCP1"/>
</dbReference>
<keyword evidence="1" id="KW-0175">Coiled coil</keyword>
<dbReference type="GO" id="GO:0051026">
    <property type="term" value="P:chiasma assembly"/>
    <property type="evidence" value="ECO:0007669"/>
    <property type="project" value="TreeGrafter"/>
</dbReference>
<dbReference type="Pfam" id="PF05483">
    <property type="entry name" value="SCP-1"/>
    <property type="match status" value="1"/>
</dbReference>
<dbReference type="GO" id="GO:0000711">
    <property type="term" value="P:meiotic DNA repair synthesis"/>
    <property type="evidence" value="ECO:0007669"/>
    <property type="project" value="TreeGrafter"/>
</dbReference>
<dbReference type="GO" id="GO:0051878">
    <property type="term" value="P:lateral element assembly"/>
    <property type="evidence" value="ECO:0007669"/>
    <property type="project" value="TreeGrafter"/>
</dbReference>
<proteinExistence type="predicted"/>
<evidence type="ECO:0000313" key="3">
    <source>
        <dbReference type="Proteomes" id="UP000518266"/>
    </source>
</evidence>
<dbReference type="GO" id="GO:0001673">
    <property type="term" value="C:male germ cell nucleus"/>
    <property type="evidence" value="ECO:0007669"/>
    <property type="project" value="TreeGrafter"/>
</dbReference>
<organism evidence="2 3">
    <name type="scientific">Dissostichus mawsoni</name>
    <name type="common">Antarctic cod</name>
    <dbReference type="NCBI Taxonomy" id="36200"/>
    <lineage>
        <taxon>Eukaryota</taxon>
        <taxon>Metazoa</taxon>
        <taxon>Chordata</taxon>
        <taxon>Craniata</taxon>
        <taxon>Vertebrata</taxon>
        <taxon>Euteleostomi</taxon>
        <taxon>Actinopterygii</taxon>
        <taxon>Neopterygii</taxon>
        <taxon>Teleostei</taxon>
        <taxon>Neoteleostei</taxon>
        <taxon>Acanthomorphata</taxon>
        <taxon>Eupercaria</taxon>
        <taxon>Perciformes</taxon>
        <taxon>Notothenioidei</taxon>
        <taxon>Nototheniidae</taxon>
        <taxon>Dissostichus</taxon>
    </lineage>
</organism>
<comment type="caution">
    <text evidence="2">The sequence shown here is derived from an EMBL/GenBank/DDBJ whole genome shotgun (WGS) entry which is preliminary data.</text>
</comment>
<dbReference type="Proteomes" id="UP000518266">
    <property type="component" value="Unassembled WGS sequence"/>
</dbReference>
<reference evidence="2 3" key="1">
    <citation type="submission" date="2020-03" db="EMBL/GenBank/DDBJ databases">
        <title>Dissostichus mawsoni Genome sequencing and assembly.</title>
        <authorList>
            <person name="Park H."/>
        </authorList>
    </citation>
    <scope>NUCLEOTIDE SEQUENCE [LARGE SCALE GENOMIC DNA]</scope>
    <source>
        <strain evidence="2">DM0001</strain>
        <tissue evidence="2">Muscle</tissue>
    </source>
</reference>
<dbReference type="GO" id="GO:0003690">
    <property type="term" value="F:double-stranded DNA binding"/>
    <property type="evidence" value="ECO:0007669"/>
    <property type="project" value="TreeGrafter"/>
</dbReference>
<evidence type="ECO:0000313" key="2">
    <source>
        <dbReference type="EMBL" id="KAF3837509.1"/>
    </source>
</evidence>
<dbReference type="PANTHER" id="PTHR46918">
    <property type="entry name" value="SYNAPTONEMAL COMPLEX PROTEIN 1"/>
    <property type="match status" value="1"/>
</dbReference>
<sequence length="149" mass="17492">MNNRVVVKVLQEDVFVISVYSMNVWRRELQKKKNRSNLWKPSLRKKFEIKLKAQEEYQKEVRGRDLRALNGENRQKLLKEFEAKSTLAAELEIEVQKLKSTAAEATKNKEDTELKCQHQIADMVALMEKHKVTSSKKHMLCCLKIVFTT</sequence>
<protein>
    <submittedName>
        <fullName evidence="2">Uncharacterized protein</fullName>
    </submittedName>
</protein>
<evidence type="ECO:0000256" key="1">
    <source>
        <dbReference type="SAM" id="Coils"/>
    </source>
</evidence>
<dbReference type="AlphaFoldDB" id="A0A7J5XLT5"/>
<dbReference type="GO" id="GO:0000801">
    <property type="term" value="C:central element"/>
    <property type="evidence" value="ECO:0007669"/>
    <property type="project" value="TreeGrafter"/>
</dbReference>
<feature type="coiled-coil region" evidence="1">
    <location>
        <begin position="88"/>
        <end position="115"/>
    </location>
</feature>
<dbReference type="PANTHER" id="PTHR46918:SF1">
    <property type="entry name" value="SYNAPTONEMAL COMPLEX PROTEIN 1"/>
    <property type="match status" value="1"/>
</dbReference>
<dbReference type="EMBL" id="JAAKFY010000023">
    <property type="protein sequence ID" value="KAF3837509.1"/>
    <property type="molecule type" value="Genomic_DNA"/>
</dbReference>
<accession>A0A7J5XLT5</accession>
<gene>
    <name evidence="2" type="ORF">F7725_004973</name>
</gene>